<organism evidence="2 3">
    <name type="scientific">Cymbomonas tetramitiformis</name>
    <dbReference type="NCBI Taxonomy" id="36881"/>
    <lineage>
        <taxon>Eukaryota</taxon>
        <taxon>Viridiplantae</taxon>
        <taxon>Chlorophyta</taxon>
        <taxon>Pyramimonadophyceae</taxon>
        <taxon>Pyramimonadales</taxon>
        <taxon>Pyramimonadaceae</taxon>
        <taxon>Cymbomonas</taxon>
    </lineage>
</organism>
<feature type="compositionally biased region" description="Low complexity" evidence="1">
    <location>
        <begin position="25"/>
        <end position="43"/>
    </location>
</feature>
<evidence type="ECO:0000256" key="1">
    <source>
        <dbReference type="SAM" id="MobiDB-lite"/>
    </source>
</evidence>
<proteinExistence type="predicted"/>
<protein>
    <submittedName>
        <fullName evidence="2">Uncharacterized protein</fullName>
    </submittedName>
</protein>
<dbReference type="EMBL" id="LGRX02034115">
    <property type="protein sequence ID" value="KAK3238770.1"/>
    <property type="molecule type" value="Genomic_DNA"/>
</dbReference>
<reference evidence="2 3" key="1">
    <citation type="journal article" date="2015" name="Genome Biol. Evol.">
        <title>Comparative Genomics of a Bacterivorous Green Alga Reveals Evolutionary Causalities and Consequences of Phago-Mixotrophic Mode of Nutrition.</title>
        <authorList>
            <person name="Burns J.A."/>
            <person name="Paasch A."/>
            <person name="Narechania A."/>
            <person name="Kim E."/>
        </authorList>
    </citation>
    <scope>NUCLEOTIDE SEQUENCE [LARGE SCALE GENOMIC DNA]</scope>
    <source>
        <strain evidence="2 3">PLY_AMNH</strain>
    </source>
</reference>
<evidence type="ECO:0000313" key="3">
    <source>
        <dbReference type="Proteomes" id="UP001190700"/>
    </source>
</evidence>
<dbReference type="Proteomes" id="UP001190700">
    <property type="component" value="Unassembled WGS sequence"/>
</dbReference>
<sequence length="78" mass="8050">MLGRNGPKPMGGLPQPIAGCGGGKASPPSSDSSSEPASTDTAEPMWYNEGKRRVRVRGGESEPAPRGHRVSMKDVSGS</sequence>
<comment type="caution">
    <text evidence="2">The sequence shown here is derived from an EMBL/GenBank/DDBJ whole genome shotgun (WGS) entry which is preliminary data.</text>
</comment>
<feature type="region of interest" description="Disordered" evidence="1">
    <location>
        <begin position="1"/>
        <end position="78"/>
    </location>
</feature>
<keyword evidence="3" id="KW-1185">Reference proteome</keyword>
<name>A0AAE0BMN2_9CHLO</name>
<dbReference type="AlphaFoldDB" id="A0AAE0BMN2"/>
<accession>A0AAE0BMN2</accession>
<gene>
    <name evidence="2" type="ORF">CYMTET_51258</name>
</gene>
<evidence type="ECO:0000313" key="2">
    <source>
        <dbReference type="EMBL" id="KAK3238770.1"/>
    </source>
</evidence>